<organism evidence="1 2">
    <name type="scientific">Notoacmeibacter marinus</name>
    <dbReference type="NCBI Taxonomy" id="1876515"/>
    <lineage>
        <taxon>Bacteria</taxon>
        <taxon>Pseudomonadati</taxon>
        <taxon>Pseudomonadota</taxon>
        <taxon>Alphaproteobacteria</taxon>
        <taxon>Hyphomicrobiales</taxon>
        <taxon>Notoacmeibacteraceae</taxon>
        <taxon>Notoacmeibacter</taxon>
    </lineage>
</organism>
<evidence type="ECO:0000313" key="2">
    <source>
        <dbReference type="Proteomes" id="UP000215405"/>
    </source>
</evidence>
<dbReference type="Pfam" id="PF20370">
    <property type="entry name" value="DUF6665"/>
    <property type="match status" value="1"/>
</dbReference>
<evidence type="ECO:0000313" key="1">
    <source>
        <dbReference type="EMBL" id="OXT00557.1"/>
    </source>
</evidence>
<sequence>MTLRPPSRYRERLTAIEESCDALGYEIAAEKASSLGRAGKAVGEAMDALRAFESEHGSNNADMGETARRERTRLLKRAAAATHAYFIQRELCGLRRHHDAIALFGIPPAVLARLGAT</sequence>
<protein>
    <submittedName>
        <fullName evidence="1">Uncharacterized protein</fullName>
    </submittedName>
</protein>
<keyword evidence="2" id="KW-1185">Reference proteome</keyword>
<proteinExistence type="predicted"/>
<dbReference type="InterPro" id="IPR046606">
    <property type="entry name" value="DUF6665"/>
</dbReference>
<dbReference type="Proteomes" id="UP000215405">
    <property type="component" value="Unassembled WGS sequence"/>
</dbReference>
<gene>
    <name evidence="1" type="ORF">B7H23_10640</name>
</gene>
<dbReference type="RefSeq" id="WP_094077382.1">
    <property type="nucleotide sequence ID" value="NZ_NBYO01000002.1"/>
</dbReference>
<accession>A0A231UXG7</accession>
<comment type="caution">
    <text evidence="1">The sequence shown here is derived from an EMBL/GenBank/DDBJ whole genome shotgun (WGS) entry which is preliminary data.</text>
</comment>
<dbReference type="AlphaFoldDB" id="A0A231UXG7"/>
<reference evidence="2" key="1">
    <citation type="journal article" date="2017" name="Int. J. Syst. Evol. Microbiol.">
        <title>Notoacmeibacter marinus gen. nov., sp. nov., isolated from the gut of a limpet and proposal of Notoacmeibacteraceae fam. nov. in the order Rhizobiales of the class Alphaproteobacteria.</title>
        <authorList>
            <person name="Huang Z."/>
            <person name="Guo F."/>
            <person name="Lai Q."/>
        </authorList>
    </citation>
    <scope>NUCLEOTIDE SEQUENCE [LARGE SCALE GENOMIC DNA]</scope>
    <source>
        <strain evidence="2">XMTR2A4</strain>
    </source>
</reference>
<name>A0A231UXG7_9HYPH</name>
<dbReference type="EMBL" id="NBYO01000002">
    <property type="protein sequence ID" value="OXT00557.1"/>
    <property type="molecule type" value="Genomic_DNA"/>
</dbReference>